<dbReference type="Pfam" id="PF16925">
    <property type="entry name" value="TetR_C_13"/>
    <property type="match status" value="1"/>
</dbReference>
<dbReference type="PROSITE" id="PS50977">
    <property type="entry name" value="HTH_TETR_2"/>
    <property type="match status" value="1"/>
</dbReference>
<feature type="DNA-binding region" description="H-T-H motif" evidence="4">
    <location>
        <begin position="39"/>
        <end position="58"/>
    </location>
</feature>
<evidence type="ECO:0000259" key="5">
    <source>
        <dbReference type="PROSITE" id="PS50977"/>
    </source>
</evidence>
<dbReference type="Gene3D" id="1.10.357.10">
    <property type="entry name" value="Tetracycline Repressor, domain 2"/>
    <property type="match status" value="1"/>
</dbReference>
<keyword evidence="3" id="KW-0804">Transcription</keyword>
<dbReference type="InterPro" id="IPR011075">
    <property type="entry name" value="TetR_C"/>
</dbReference>
<evidence type="ECO:0000256" key="4">
    <source>
        <dbReference type="PROSITE-ProRule" id="PRU00335"/>
    </source>
</evidence>
<name>A0AAU7W7G6_9MICO</name>
<dbReference type="AlphaFoldDB" id="A0AAU7W7G6"/>
<evidence type="ECO:0000256" key="3">
    <source>
        <dbReference type="ARBA" id="ARBA00023163"/>
    </source>
</evidence>
<keyword evidence="2 4" id="KW-0238">DNA-binding</keyword>
<evidence type="ECO:0000256" key="2">
    <source>
        <dbReference type="ARBA" id="ARBA00023125"/>
    </source>
</evidence>
<dbReference type="InterPro" id="IPR036271">
    <property type="entry name" value="Tet_transcr_reg_TetR-rel_C_sf"/>
</dbReference>
<dbReference type="PANTHER" id="PTHR47506">
    <property type="entry name" value="TRANSCRIPTIONAL REGULATORY PROTEIN"/>
    <property type="match status" value="1"/>
</dbReference>
<keyword evidence="1" id="KW-0805">Transcription regulation</keyword>
<reference evidence="6" key="1">
    <citation type="submission" date="2024-05" db="EMBL/GenBank/DDBJ databases">
        <authorList>
            <person name="Yu L."/>
        </authorList>
    </citation>
    <scope>NUCLEOTIDE SEQUENCE</scope>
    <source>
        <strain evidence="6">G08B096</strain>
    </source>
</reference>
<dbReference type="Gene3D" id="1.10.10.60">
    <property type="entry name" value="Homeodomain-like"/>
    <property type="match status" value="1"/>
</dbReference>
<dbReference type="Pfam" id="PF00440">
    <property type="entry name" value="TetR_N"/>
    <property type="match status" value="1"/>
</dbReference>
<evidence type="ECO:0000313" key="6">
    <source>
        <dbReference type="EMBL" id="XBX82412.1"/>
    </source>
</evidence>
<dbReference type="InterPro" id="IPR001647">
    <property type="entry name" value="HTH_TetR"/>
</dbReference>
<dbReference type="RefSeq" id="WP_350348429.1">
    <property type="nucleotide sequence ID" value="NZ_CP158374.1"/>
</dbReference>
<dbReference type="GO" id="GO:0003677">
    <property type="term" value="F:DNA binding"/>
    <property type="evidence" value="ECO:0007669"/>
    <property type="project" value="UniProtKB-UniRule"/>
</dbReference>
<dbReference type="PANTHER" id="PTHR47506:SF6">
    <property type="entry name" value="HTH-TYPE TRANSCRIPTIONAL REPRESSOR NEMR"/>
    <property type="match status" value="1"/>
</dbReference>
<evidence type="ECO:0000256" key="1">
    <source>
        <dbReference type="ARBA" id="ARBA00023015"/>
    </source>
</evidence>
<dbReference type="EMBL" id="CP158374">
    <property type="protein sequence ID" value="XBX82412.1"/>
    <property type="molecule type" value="Genomic_DNA"/>
</dbReference>
<dbReference type="SUPFAM" id="SSF46689">
    <property type="entry name" value="Homeodomain-like"/>
    <property type="match status" value="1"/>
</dbReference>
<proteinExistence type="predicted"/>
<gene>
    <name evidence="6" type="ORF">ABIQ69_00455</name>
</gene>
<feature type="domain" description="HTH tetR-type" evidence="5">
    <location>
        <begin position="16"/>
        <end position="76"/>
    </location>
</feature>
<organism evidence="6">
    <name type="scientific">Agromyces sp. G08B096</name>
    <dbReference type="NCBI Taxonomy" id="3156399"/>
    <lineage>
        <taxon>Bacteria</taxon>
        <taxon>Bacillati</taxon>
        <taxon>Actinomycetota</taxon>
        <taxon>Actinomycetes</taxon>
        <taxon>Micrococcales</taxon>
        <taxon>Microbacteriaceae</taxon>
        <taxon>Agromyces</taxon>
    </lineage>
</organism>
<dbReference type="SUPFAM" id="SSF48498">
    <property type="entry name" value="Tetracyclin repressor-like, C-terminal domain"/>
    <property type="match status" value="1"/>
</dbReference>
<dbReference type="InterPro" id="IPR009057">
    <property type="entry name" value="Homeodomain-like_sf"/>
</dbReference>
<sequence length="227" mass="24438">MTQTDASTDGRRVRGDASRRAVLAHAVDLASIDGLDQISIGRIASAANVSKSSVATLFGSKEQLQLAAVATAGQRYLETVTEPARVQPHGVRRVVALLDRVVAYSQDRVFPGGCFFSASAADFHAKPGAVRDAIAAQLEGWLAYLAHQMRLAMQQGELPGMTDPDGPEQLAFELQGTFEWMNLMAVIHDDDLPYRRARRAYRDRLLALGADPAVAELVLTPGAALRA</sequence>
<accession>A0AAU7W7G6</accession>
<protein>
    <submittedName>
        <fullName evidence="6">TetR/AcrR family transcriptional regulator</fullName>
    </submittedName>
</protein>